<protein>
    <submittedName>
        <fullName evidence="2">BID domain-containing T4SS effector</fullName>
    </submittedName>
</protein>
<feature type="compositionally biased region" description="Polar residues" evidence="1">
    <location>
        <begin position="28"/>
        <end position="51"/>
    </location>
</feature>
<organism evidence="2 3">
    <name type="scientific">Bartonella harrusi</name>
    <dbReference type="NCBI Taxonomy" id="2961895"/>
    <lineage>
        <taxon>Bacteria</taxon>
        <taxon>Pseudomonadati</taxon>
        <taxon>Pseudomonadota</taxon>
        <taxon>Alphaproteobacteria</taxon>
        <taxon>Hyphomicrobiales</taxon>
        <taxon>Bartonellaceae</taxon>
        <taxon>Bartonella</taxon>
    </lineage>
</organism>
<evidence type="ECO:0000256" key="1">
    <source>
        <dbReference type="SAM" id="MobiDB-lite"/>
    </source>
</evidence>
<keyword evidence="3" id="KW-1185">Reference proteome</keyword>
<feature type="region of interest" description="Disordered" evidence="1">
    <location>
        <begin position="373"/>
        <end position="427"/>
    </location>
</feature>
<dbReference type="Proteomes" id="UP001059475">
    <property type="component" value="Chromosome"/>
</dbReference>
<dbReference type="EMBL" id="CP101114">
    <property type="protein sequence ID" value="UTO28078.1"/>
    <property type="molecule type" value="Genomic_DNA"/>
</dbReference>
<evidence type="ECO:0000313" key="2">
    <source>
        <dbReference type="EMBL" id="UTO28078.1"/>
    </source>
</evidence>
<gene>
    <name evidence="2" type="ORF">NMK50_07685</name>
</gene>
<feature type="compositionally biased region" description="Polar residues" evidence="1">
    <location>
        <begin position="404"/>
        <end position="417"/>
    </location>
</feature>
<feature type="compositionally biased region" description="Basic and acidic residues" evidence="1">
    <location>
        <begin position="390"/>
        <end position="399"/>
    </location>
</feature>
<feature type="compositionally biased region" description="Basic and acidic residues" evidence="1">
    <location>
        <begin position="418"/>
        <end position="427"/>
    </location>
</feature>
<feature type="compositionally biased region" description="Polar residues" evidence="1">
    <location>
        <begin position="373"/>
        <end position="387"/>
    </location>
</feature>
<reference evidence="2" key="1">
    <citation type="submission" date="2022-07" db="EMBL/GenBank/DDBJ databases">
        <title>First report of Bartonella spp. in marsupials in Brazil, with a description of Bartonella harrusi sp. nov. and new proposal for taxonomic reclassification of species of the genus Bartonella.</title>
        <authorList>
            <person name="Amaral R.B."/>
        </authorList>
    </citation>
    <scope>NUCLEOTIDE SEQUENCE</scope>
    <source>
        <strain evidence="2">117A</strain>
    </source>
</reference>
<dbReference type="RefSeq" id="WP_254769987.1">
    <property type="nucleotide sequence ID" value="NZ_CP101114.1"/>
</dbReference>
<feature type="region of interest" description="Disordered" evidence="1">
    <location>
        <begin position="1"/>
        <end position="61"/>
    </location>
</feature>
<evidence type="ECO:0000313" key="3">
    <source>
        <dbReference type="Proteomes" id="UP001059475"/>
    </source>
</evidence>
<accession>A0ABY5EUB6</accession>
<sequence>MAQQGRRLSPILEEDEGAFPVFREEETLSVTEAPQKPQRTTSLQRNSTSSQERGRLSPIPEEDEDAFFFSSEEEILHATTVLQKPQHATSLQRNNTSSQERGSLFATATLQRPTRVLSEEQIMKLLPHSQLVKTYHEKIEGLCQIAYGKKDVLQERMEEIQKNPTIGEGLPWQTATHLQSISKLSGINFLGIRNKARRNAEESLSALCNALDCYREAVIYAKEDLTITPDTILMHYEQSMGREALAEILQNPDHLERTQQALSNAEISTMIQKNPAVKRHHAQIQYWSEVVFGNANLFTEKIEEIFHNPAITEEFTWQLAAFPQSLHRYSGINMCGFKNTTRRHAEAGLSHLIDAVDNFANAVHLQKEQLTAAHQKQLEPSSQQAKNLQRHRDLEKPSRIPEYLSSSSNYEISGTSNTHEKRPDVRHQKIACSKAMALAN</sequence>
<name>A0ABY5EUB6_9HYPH</name>
<proteinExistence type="predicted"/>
<dbReference type="NCBIfam" id="NF033856">
    <property type="entry name" value="T4SS_effec_BID"/>
    <property type="match status" value="2"/>
</dbReference>